<feature type="coiled-coil region" evidence="1">
    <location>
        <begin position="98"/>
        <end position="125"/>
    </location>
</feature>
<evidence type="ECO:0000256" key="1">
    <source>
        <dbReference type="SAM" id="Coils"/>
    </source>
</evidence>
<name>X1HLN7_9ZZZZ</name>
<accession>X1HLN7</accession>
<organism evidence="2">
    <name type="scientific">marine sediment metagenome</name>
    <dbReference type="NCBI Taxonomy" id="412755"/>
    <lineage>
        <taxon>unclassified sequences</taxon>
        <taxon>metagenomes</taxon>
        <taxon>ecological metagenomes</taxon>
    </lineage>
</organism>
<dbReference type="EMBL" id="BARU01006235">
    <property type="protein sequence ID" value="GAH46223.1"/>
    <property type="molecule type" value="Genomic_DNA"/>
</dbReference>
<comment type="caution">
    <text evidence="2">The sequence shown here is derived from an EMBL/GenBank/DDBJ whole genome shotgun (WGS) entry which is preliminary data.</text>
</comment>
<sequence>MIDTIVLTIPKSKYIIINYDRFSPSVRGFFKRPYYNLGARNNFSCKQNPTKKDFLSGIYKPRLTVTKRVRKGGYVTPLRIEFSIPKLIFSNNFDEVQENDFELVIKKLKERLKDMEILIEENDLINANVSAIHFSKNIALTDYSSCSMVINELAKINLTKRLDLNKTSFRNGGQIIYYHSNSYEIAIYNSIIEISKLIIRFKPLRLKYYQLEKI</sequence>
<proteinExistence type="predicted"/>
<reference evidence="2" key="1">
    <citation type="journal article" date="2014" name="Front. Microbiol.">
        <title>High frequency of phylogenetically diverse reductive dehalogenase-homologous genes in deep subseafloor sedimentary metagenomes.</title>
        <authorList>
            <person name="Kawai M."/>
            <person name="Futagami T."/>
            <person name="Toyoda A."/>
            <person name="Takaki Y."/>
            <person name="Nishi S."/>
            <person name="Hori S."/>
            <person name="Arai W."/>
            <person name="Tsubouchi T."/>
            <person name="Morono Y."/>
            <person name="Uchiyama I."/>
            <person name="Ito T."/>
            <person name="Fujiyama A."/>
            <person name="Inagaki F."/>
            <person name="Takami H."/>
        </authorList>
    </citation>
    <scope>NUCLEOTIDE SEQUENCE</scope>
    <source>
        <strain evidence="2">Expedition CK06-06</strain>
    </source>
</reference>
<protein>
    <submittedName>
        <fullName evidence="2">Uncharacterized protein</fullName>
    </submittedName>
</protein>
<keyword evidence="1" id="KW-0175">Coiled coil</keyword>
<evidence type="ECO:0000313" key="2">
    <source>
        <dbReference type="EMBL" id="GAH46223.1"/>
    </source>
</evidence>
<gene>
    <name evidence="2" type="ORF">S03H2_12248</name>
</gene>
<dbReference type="AlphaFoldDB" id="X1HLN7"/>